<accession>A0A212M227</accession>
<evidence type="ECO:0000259" key="3">
    <source>
        <dbReference type="Pfam" id="PF10145"/>
    </source>
</evidence>
<protein>
    <recommendedName>
        <fullName evidence="3">Phage tail tape measure protein domain-containing protein</fullName>
    </recommendedName>
</protein>
<organism evidence="4">
    <name type="scientific">uncultured Sporomusa sp</name>
    <dbReference type="NCBI Taxonomy" id="307249"/>
    <lineage>
        <taxon>Bacteria</taxon>
        <taxon>Bacillati</taxon>
        <taxon>Bacillota</taxon>
        <taxon>Negativicutes</taxon>
        <taxon>Selenomonadales</taxon>
        <taxon>Sporomusaceae</taxon>
        <taxon>Sporomusa</taxon>
        <taxon>environmental samples</taxon>
    </lineage>
</organism>
<proteinExistence type="predicted"/>
<feature type="domain" description="Phage tail tape measure protein" evidence="3">
    <location>
        <begin position="203"/>
        <end position="357"/>
    </location>
</feature>
<evidence type="ECO:0000313" key="4">
    <source>
        <dbReference type="EMBL" id="SCM83739.1"/>
    </source>
</evidence>
<sequence>MESQKIQFDIVVNSQSLQAMTKDIERLKATMKNLQSEAGKNTGASRFTDGYRKEISKLMLEAEKMNALHKATGNTEYLNRLNQIIPRIRALDAEHQAFNRTLGISTKNIGVFGGALDGLQRHAKWFAGSMALGVALGIPYAVFSDIKELEKQFNSLQTVLPEIHKSQAGYNEVVKEAFSIAQRYGEEIEGVNKSVLLWGRGYKDIQEAMKLTEVSTKLAVADNFDAETANRTIEGLISSYQKQAQAVQFAVHATDSLTNVSHNAQASAKDLSEALMRSASAANTVGISFDELVALNATIIRSTGLTGATVGQGVKSIANSIHKSKAIEEFEKLGISVYEVGANGEKSFKKITDLLLELSIKAPATGKSMEEAFRDIAGGKFQVGKLAALATNMQEFLRVLNLSVNSAGATDTQIAYQLDTISRKITTVKADLEELFMGVGQAGLSAYIKEWLNDAHNFITGLQQIPKEVWSATGSFAKWATVLYGVKTALTFLTNSMVSLRAAKVANVAITAAETAALTAEATAAGRAAGSMAALGTATTAATGGLNLLIAGLIAGGTALALYSTYTGEVANAQELATYKAATDIEVKQQQLVQMQNQAEILPTLIKAYLMLAEQLQSTNLTEQQRKELLAQQGEAEKGLVAIVGKAGLERIKTSNSISEAIATEQKNHKEATDKTQENIKGLLDTQYKLALATNEYAMSRIDAIQKEATAFEEAADAIGEALGRISEFMYKYYSTKSKYLNNLTEGQIKDEWKIAGIQVPEGQDISQVTSQISKEAAAAQAEADKIKIEALATWASKGKTALTQYKLQIPEPMGATGGGGTVDTEDGKKGKGGTGSKYAPDNSDELFRLQISQESNALYNELKRANHEYASNIDKLDLKEEVFGINSDIVAQKLQLMTQHTNELIAGAMQMSSLASDYEFQADSMVKTNEELQAQLAEQKLSWQEMTKEEKSAFVQANKEYVQDERTLLKLLELADKLRTKASDTAKQANSSAIDATRYTISSAERLYSNQMSALGYMQAHEIFTLGDMPTEEQKRIINLKYAMDELALAEKRLQDIKDSPHSEEDILKQQQTVDELTQKVRNLKDSWASIKGQLADITTSLIVEGNSWKDIWKSLWGDLAREAIQRLWDVQNVQSSLLGSVFGIFSGGSVQGPSMADGSFYKNGKSGIGKHATGGIFSVPHVAAISENGDEEAVINISKNDDKQKSYLKYAADKMGVDLGSSGGSYVPYFKNPELTTQPIVNVQVQQQQNHIDELQKQTQVMAAMLNHLMNNQMNSSGSGITVINAKMSDQEILEVIARNPSALANINGRNRSGGYR</sequence>
<dbReference type="EMBL" id="FMJE01000007">
    <property type="protein sequence ID" value="SCM83739.1"/>
    <property type="molecule type" value="Genomic_DNA"/>
</dbReference>
<feature type="coiled-coil region" evidence="1">
    <location>
        <begin position="923"/>
        <end position="950"/>
    </location>
</feature>
<dbReference type="InterPro" id="IPR010090">
    <property type="entry name" value="Phage_tape_meas"/>
</dbReference>
<dbReference type="Pfam" id="PF10145">
    <property type="entry name" value="PhageMin_Tail"/>
    <property type="match status" value="1"/>
</dbReference>
<dbReference type="RefSeq" id="WP_288186089.1">
    <property type="nucleotide sequence ID" value="NZ_LT608335.1"/>
</dbReference>
<gene>
    <name evidence="4" type="ORF">KL86SPO_70597</name>
</gene>
<keyword evidence="1" id="KW-0175">Coiled coil</keyword>
<reference evidence="4" key="1">
    <citation type="submission" date="2016-08" db="EMBL/GenBank/DDBJ databases">
        <authorList>
            <person name="Seilhamer J.J."/>
        </authorList>
    </citation>
    <scope>NUCLEOTIDE SEQUENCE</scope>
    <source>
        <strain evidence="4">86</strain>
    </source>
</reference>
<evidence type="ECO:0000256" key="1">
    <source>
        <dbReference type="SAM" id="Coils"/>
    </source>
</evidence>
<evidence type="ECO:0000256" key="2">
    <source>
        <dbReference type="SAM" id="MobiDB-lite"/>
    </source>
</evidence>
<name>A0A212M227_9FIRM</name>
<feature type="coiled-coil region" evidence="1">
    <location>
        <begin position="1041"/>
        <end position="1088"/>
    </location>
</feature>
<dbReference type="NCBIfam" id="TIGR01760">
    <property type="entry name" value="tape_meas_TP901"/>
    <property type="match status" value="1"/>
</dbReference>
<feature type="region of interest" description="Disordered" evidence="2">
    <location>
        <begin position="814"/>
        <end position="840"/>
    </location>
</feature>